<dbReference type="RefSeq" id="WP_390331017.1">
    <property type="nucleotide sequence ID" value="NZ_JBHRTP010000011.1"/>
</dbReference>
<reference evidence="5" key="1">
    <citation type="journal article" date="2019" name="Int. J. Syst. Evol. Microbiol.">
        <title>The Global Catalogue of Microorganisms (GCM) 10K type strain sequencing project: providing services to taxonomists for standard genome sequencing and annotation.</title>
        <authorList>
            <consortium name="The Broad Institute Genomics Platform"/>
            <consortium name="The Broad Institute Genome Sequencing Center for Infectious Disease"/>
            <person name="Wu L."/>
            <person name="Ma J."/>
        </authorList>
    </citation>
    <scope>NUCLEOTIDE SEQUENCE [LARGE SCALE GENOMIC DNA]</scope>
    <source>
        <strain evidence="5">KCTC 42986</strain>
    </source>
</reference>
<dbReference type="Proteomes" id="UP001595530">
    <property type="component" value="Unassembled WGS sequence"/>
</dbReference>
<dbReference type="SUPFAM" id="SSF53822">
    <property type="entry name" value="Periplasmic binding protein-like I"/>
    <property type="match status" value="1"/>
</dbReference>
<sequence length="437" mass="47442">MKKFKIPENTFNAGRRGVIRASAGTALAFGAAAVTGFSPLAFAQTGRKIRIGYVTPQTGPLAGFGEVDRFVLSGINNLLKSGIMIGGKSYPVEVIVKDSQSNPNRAAEVAAELILKSKIDLMVVGSTPENANPVSDQCELNGVPCISTTTPWQPWFFTRGGKPDKGFEWTYHFFWGLEDIIAVFTNMWKDVPTNKVVGLLFANDGDGNAWGDPERGLPPVLKKKGYKIVDPGRYQNSQADFSAQISAFKKANVEIIAGVPTPPDFKNFWTQAKQQGFKPKVVSVGKALAFPASVEALGDSADGLTQELWWSPNRPYKSSLTGQSAQQFSDAYEAESKKQWTQPLGYAHALFEVAIDVLKRTKDVNDKASIRDAITTTKLNTIIGSVAWGSGPVKNVAKTPLVGGQWVKGKKHKYDLIVVNNETSPDIPVQAKIKPLP</sequence>
<evidence type="ECO:0000256" key="2">
    <source>
        <dbReference type="ARBA" id="ARBA00022729"/>
    </source>
</evidence>
<dbReference type="EMBL" id="JBHRTP010000011">
    <property type="protein sequence ID" value="MFC3107346.1"/>
    <property type="molecule type" value="Genomic_DNA"/>
</dbReference>
<accession>A0ABV7EZF6</accession>
<evidence type="ECO:0000313" key="4">
    <source>
        <dbReference type="EMBL" id="MFC3107346.1"/>
    </source>
</evidence>
<dbReference type="PANTHER" id="PTHR30483">
    <property type="entry name" value="LEUCINE-SPECIFIC-BINDING PROTEIN"/>
    <property type="match status" value="1"/>
</dbReference>
<evidence type="ECO:0000313" key="5">
    <source>
        <dbReference type="Proteomes" id="UP001595530"/>
    </source>
</evidence>
<keyword evidence="5" id="KW-1185">Reference proteome</keyword>
<dbReference type="PROSITE" id="PS51318">
    <property type="entry name" value="TAT"/>
    <property type="match status" value="1"/>
</dbReference>
<dbReference type="InterPro" id="IPR006311">
    <property type="entry name" value="TAT_signal"/>
</dbReference>
<protein>
    <submittedName>
        <fullName evidence="4">ABC transporter substrate-binding protein</fullName>
    </submittedName>
</protein>
<gene>
    <name evidence="4" type="ORF">ACFOFO_05125</name>
</gene>
<dbReference type="InterPro" id="IPR028081">
    <property type="entry name" value="Leu-bd"/>
</dbReference>
<dbReference type="InterPro" id="IPR028082">
    <property type="entry name" value="Peripla_BP_I"/>
</dbReference>
<organism evidence="4 5">
    <name type="scientific">Undibacterium arcticum</name>
    <dbReference type="NCBI Taxonomy" id="1762892"/>
    <lineage>
        <taxon>Bacteria</taxon>
        <taxon>Pseudomonadati</taxon>
        <taxon>Pseudomonadota</taxon>
        <taxon>Betaproteobacteria</taxon>
        <taxon>Burkholderiales</taxon>
        <taxon>Oxalobacteraceae</taxon>
        <taxon>Undibacterium</taxon>
    </lineage>
</organism>
<dbReference type="Gene3D" id="3.40.50.2300">
    <property type="match status" value="2"/>
</dbReference>
<dbReference type="InterPro" id="IPR051010">
    <property type="entry name" value="BCAA_transport"/>
</dbReference>
<evidence type="ECO:0000256" key="1">
    <source>
        <dbReference type="ARBA" id="ARBA00010062"/>
    </source>
</evidence>
<keyword evidence="2" id="KW-0732">Signal</keyword>
<comment type="caution">
    <text evidence="4">The sequence shown here is derived from an EMBL/GenBank/DDBJ whole genome shotgun (WGS) entry which is preliminary data.</text>
</comment>
<evidence type="ECO:0000259" key="3">
    <source>
        <dbReference type="Pfam" id="PF13458"/>
    </source>
</evidence>
<proteinExistence type="inferred from homology"/>
<feature type="domain" description="Leucine-binding protein" evidence="3">
    <location>
        <begin position="48"/>
        <end position="407"/>
    </location>
</feature>
<dbReference type="Pfam" id="PF13458">
    <property type="entry name" value="Peripla_BP_6"/>
    <property type="match status" value="1"/>
</dbReference>
<name>A0ABV7EZF6_9BURK</name>
<dbReference type="CDD" id="cd06337">
    <property type="entry name" value="PBP1_ABC_ligand_binding-like"/>
    <property type="match status" value="1"/>
</dbReference>
<comment type="similarity">
    <text evidence="1">Belongs to the leucine-binding protein family.</text>
</comment>
<dbReference type="PANTHER" id="PTHR30483:SF6">
    <property type="entry name" value="PERIPLASMIC BINDING PROTEIN OF ABC TRANSPORTER FOR NATURAL AMINO ACIDS"/>
    <property type="match status" value="1"/>
</dbReference>